<gene>
    <name evidence="1" type="ORF">A2Y99_01770</name>
</gene>
<dbReference type="AlphaFoldDB" id="A0A1F5YHV5"/>
<reference evidence="1 2" key="1">
    <citation type="journal article" date="2016" name="Nat. Commun.">
        <title>Thousands of microbial genomes shed light on interconnected biogeochemical processes in an aquifer system.</title>
        <authorList>
            <person name="Anantharaman K."/>
            <person name="Brown C.T."/>
            <person name="Hug L.A."/>
            <person name="Sharon I."/>
            <person name="Castelle C.J."/>
            <person name="Probst A.J."/>
            <person name="Thomas B.C."/>
            <person name="Singh A."/>
            <person name="Wilkins M.J."/>
            <person name="Karaoz U."/>
            <person name="Brodie E.L."/>
            <person name="Williams K.H."/>
            <person name="Hubbard S.S."/>
            <person name="Banfield J.F."/>
        </authorList>
    </citation>
    <scope>NUCLEOTIDE SEQUENCE [LARGE SCALE GENOMIC DNA]</scope>
</reference>
<protein>
    <submittedName>
        <fullName evidence="1">Uncharacterized protein</fullName>
    </submittedName>
</protein>
<dbReference type="Proteomes" id="UP000178230">
    <property type="component" value="Unassembled WGS sequence"/>
</dbReference>
<name>A0A1F5YHV5_9BACT</name>
<evidence type="ECO:0000313" key="1">
    <source>
        <dbReference type="EMBL" id="OGF99760.1"/>
    </source>
</evidence>
<organism evidence="1 2">
    <name type="scientific">Candidatus Gottesmanbacteria bacterium RBG_13_37_7</name>
    <dbReference type="NCBI Taxonomy" id="1798369"/>
    <lineage>
        <taxon>Bacteria</taxon>
        <taxon>Candidatus Gottesmaniibacteriota</taxon>
    </lineage>
</organism>
<dbReference type="EMBL" id="MFIY01000042">
    <property type="protein sequence ID" value="OGF99760.1"/>
    <property type="molecule type" value="Genomic_DNA"/>
</dbReference>
<comment type="caution">
    <text evidence="1">The sequence shown here is derived from an EMBL/GenBank/DDBJ whole genome shotgun (WGS) entry which is preliminary data.</text>
</comment>
<sequence>MCGYPERVTIKLGVEGFSMMQKQSIIGSNIGNIVGAKLNSLSPLVKKDLEAFIINTVKVKMIKKMDNLLEKEGCLNARKLFLIPVFTIEEIIKRVDTTAPEMRTLFYRELIEIVEDVERKI</sequence>
<proteinExistence type="predicted"/>
<accession>A0A1F5YHV5</accession>
<evidence type="ECO:0000313" key="2">
    <source>
        <dbReference type="Proteomes" id="UP000178230"/>
    </source>
</evidence>